<protein>
    <submittedName>
        <fullName evidence="3">Phage-related minor tail protein</fullName>
    </submittedName>
</protein>
<dbReference type="InterPro" id="IPR009628">
    <property type="entry name" value="Phage_tape_measure_N"/>
</dbReference>
<evidence type="ECO:0000259" key="2">
    <source>
        <dbReference type="Pfam" id="PF06791"/>
    </source>
</evidence>
<organism evidence="3 4">
    <name type="scientific">Endozoicomonas lisbonensis</name>
    <dbReference type="NCBI Taxonomy" id="3120522"/>
    <lineage>
        <taxon>Bacteria</taxon>
        <taxon>Pseudomonadati</taxon>
        <taxon>Pseudomonadota</taxon>
        <taxon>Gammaproteobacteria</taxon>
        <taxon>Oceanospirillales</taxon>
        <taxon>Endozoicomonadaceae</taxon>
        <taxon>Endozoicomonas</taxon>
    </lineage>
</organism>
<feature type="region of interest" description="Disordered" evidence="1">
    <location>
        <begin position="370"/>
        <end position="409"/>
    </location>
</feature>
<feature type="compositionally biased region" description="Basic and acidic residues" evidence="1">
    <location>
        <begin position="381"/>
        <end position="406"/>
    </location>
</feature>
<feature type="domain" description="Bacteriophage tail tape measure N-terminal" evidence="2">
    <location>
        <begin position="88"/>
        <end position="214"/>
    </location>
</feature>
<dbReference type="Proteomes" id="UP001549366">
    <property type="component" value="Unassembled WGS sequence"/>
</dbReference>
<reference evidence="3 4" key="1">
    <citation type="submission" date="2024-06" db="EMBL/GenBank/DDBJ databases">
        <title>Genomic Encyclopedia of Type Strains, Phase V (KMG-V): Genome sequencing to study the core and pangenomes of soil and plant-associated prokaryotes.</title>
        <authorList>
            <person name="Whitman W."/>
        </authorList>
    </citation>
    <scope>NUCLEOTIDE SEQUENCE [LARGE SCALE GENOMIC DNA]</scope>
    <source>
        <strain evidence="3 4">NE40</strain>
    </source>
</reference>
<dbReference type="EMBL" id="JBEWTB010000002">
    <property type="protein sequence ID" value="MET4756515.1"/>
    <property type="molecule type" value="Genomic_DNA"/>
</dbReference>
<gene>
    <name evidence="3" type="ORF">V5J35_001707</name>
</gene>
<accession>A0ABV2SFJ5</accession>
<evidence type="ECO:0000313" key="4">
    <source>
        <dbReference type="Proteomes" id="UP001549366"/>
    </source>
</evidence>
<feature type="region of interest" description="Disordered" evidence="1">
    <location>
        <begin position="477"/>
        <end position="506"/>
    </location>
</feature>
<name>A0ABV2SFJ5_9GAMM</name>
<sequence>MSTATLQKVRIDLISDNQAYERAMARSMATNKRFATNAKSNVVSTNRSVSSSFRNAATSVAVLDGPLGGVAGRMSSFASLAGSGSLALGVFGVGVAAVTAGLYKGVQAFSDLEQRQLKTQALIKATGSSAGYTADQLDGMARATALNTLASTQQIREAQDVLLTFRSVSGPIFKDTIELSQDLAAVMGTDAKQAALQLAKALEEPTIGLSALRRSGVSFSESEKELIKDLAETNRLSEAQALILEKVRKQVGGAGSAEAGGLAGSVDTLSQRWQEFLESLGKTSGAAETSQWWIDQLAGSMDGLRRMIDPTEGERVLELMRKRREEEQFLQELVFDPSGNRQRGAEARISLIDKELEQIRQVRAKRFEEQRQAQEAAQQAETDRIRENNEQQAKEAEEKRKADLDASHQQSARILTNLETQLANEEGRLKLSYERRKEQIDQLVLSEQQVRQMGYDNLNQLQLAYLAANEQNYDAALQKRRDKDQAEQERLQAAAEAKRQKELEDQQRQQEEADIWLETLQQQNITKLELLAEQKQQELDQAEEYRQKGLFNKDQHRRAEQEIDKKYNKLGADYQRKQTQMELAAKGKVYGELAELGKAFAGEQSALYKGLFAASKTYNIAETLMNSAGAISKAWNSAPFPANLGPVAITAAKTGALTALVQGVELAGMAHDGIDSIPEDGTWLLKRKERVVDSRTNEDLKQYLSSQNKAANQPIQQITFSPQIMVESGAGQDADAQFAEKVAEQAYNKVYEDVTTGGPIRTAMGV</sequence>
<comment type="caution">
    <text evidence="3">The sequence shown here is derived from an EMBL/GenBank/DDBJ whole genome shotgun (WGS) entry which is preliminary data.</text>
</comment>
<proteinExistence type="predicted"/>
<dbReference type="Pfam" id="PF06791">
    <property type="entry name" value="TMP_2"/>
    <property type="match status" value="1"/>
</dbReference>
<keyword evidence="4" id="KW-1185">Reference proteome</keyword>
<dbReference type="RefSeq" id="WP_354010851.1">
    <property type="nucleotide sequence ID" value="NZ_JBEWTA010000001.1"/>
</dbReference>
<evidence type="ECO:0000256" key="1">
    <source>
        <dbReference type="SAM" id="MobiDB-lite"/>
    </source>
</evidence>
<evidence type="ECO:0000313" key="3">
    <source>
        <dbReference type="EMBL" id="MET4756515.1"/>
    </source>
</evidence>